<gene>
    <name evidence="1" type="ORF">PCOR1329_LOCUS44735</name>
</gene>
<proteinExistence type="predicted"/>
<sequence length="164" mass="17885">MSEIVLTSPSCTAVGSVSLRMRMQPTWYRGDAMLLEPRGASYQPVESISPPTITPGMGYHWSTTTSCDDSCVALTGTPAAAPGPMPRCGRRRLWGFRRKAGEHVMINIPRDRFACRPMRADRVDTAQTCTSSGSARRGLAGGYHYSVLHVSPRLQDGLLLVRSS</sequence>
<dbReference type="EMBL" id="CAUYUJ010015378">
    <property type="protein sequence ID" value="CAK0853159.1"/>
    <property type="molecule type" value="Genomic_DNA"/>
</dbReference>
<evidence type="ECO:0000313" key="2">
    <source>
        <dbReference type="Proteomes" id="UP001189429"/>
    </source>
</evidence>
<organism evidence="1 2">
    <name type="scientific">Prorocentrum cordatum</name>
    <dbReference type="NCBI Taxonomy" id="2364126"/>
    <lineage>
        <taxon>Eukaryota</taxon>
        <taxon>Sar</taxon>
        <taxon>Alveolata</taxon>
        <taxon>Dinophyceae</taxon>
        <taxon>Prorocentrales</taxon>
        <taxon>Prorocentraceae</taxon>
        <taxon>Prorocentrum</taxon>
    </lineage>
</organism>
<keyword evidence="2" id="KW-1185">Reference proteome</keyword>
<dbReference type="Proteomes" id="UP001189429">
    <property type="component" value="Unassembled WGS sequence"/>
</dbReference>
<accession>A0ABN9U2X4</accession>
<evidence type="ECO:0008006" key="3">
    <source>
        <dbReference type="Google" id="ProtNLM"/>
    </source>
</evidence>
<evidence type="ECO:0000313" key="1">
    <source>
        <dbReference type="EMBL" id="CAK0853159.1"/>
    </source>
</evidence>
<name>A0ABN9U2X4_9DINO</name>
<comment type="caution">
    <text evidence="1">The sequence shown here is derived from an EMBL/GenBank/DDBJ whole genome shotgun (WGS) entry which is preliminary data.</text>
</comment>
<reference evidence="1" key="1">
    <citation type="submission" date="2023-10" db="EMBL/GenBank/DDBJ databases">
        <authorList>
            <person name="Chen Y."/>
            <person name="Shah S."/>
            <person name="Dougan E. K."/>
            <person name="Thang M."/>
            <person name="Chan C."/>
        </authorList>
    </citation>
    <scope>NUCLEOTIDE SEQUENCE [LARGE SCALE GENOMIC DNA]</scope>
</reference>
<protein>
    <recommendedName>
        <fullName evidence="3">Altered inheritance of mitochondria protein 24, mitochondrial</fullName>
    </recommendedName>
</protein>